<dbReference type="InParanoid" id="A0A1Y2F338"/>
<proteinExistence type="predicted"/>
<evidence type="ECO:0000259" key="5">
    <source>
        <dbReference type="PROSITE" id="PS50865"/>
    </source>
</evidence>
<sequence length="319" mass="35752">MPIQRRLARLARSLYLATCSYVLLNLDTPKRFVIRDLPAQSIGIVMHCQETRRTTVGDMRSAGMDWSPFEEQLCFVSDGKEVKVDVIVIYDPEDPPSPALKPFLLALASSTSLSLKLSFSTAVSSRAPSALQVEREGARTTIMYLSDLFQINCDVTVNSEEQRRFEMRWAALAALESAVEDPERTNPISIRWQYGPHESAQRLPVLSYGIRTLLKGAWEARLQADGSLLGFSPSAQVNGKRLISNIEEGRLNTLPFVDRSGNLLSAAVERGPWCSICAKSEGLKQCGGCGWEYYCSAEHQQQEWPHHKRWCKSNPKSEK</sequence>
<keyword evidence="1" id="KW-0479">Metal-binding</keyword>
<evidence type="ECO:0000256" key="1">
    <source>
        <dbReference type="ARBA" id="ARBA00022723"/>
    </source>
</evidence>
<dbReference type="Pfam" id="PF01753">
    <property type="entry name" value="zf-MYND"/>
    <property type="match status" value="1"/>
</dbReference>
<dbReference type="AlphaFoldDB" id="A0A1Y2F338"/>
<comment type="caution">
    <text evidence="6">The sequence shown here is derived from an EMBL/GenBank/DDBJ whole genome shotgun (WGS) entry which is preliminary data.</text>
</comment>
<organism evidence="6 7">
    <name type="scientific">Leucosporidium creatinivorum</name>
    <dbReference type="NCBI Taxonomy" id="106004"/>
    <lineage>
        <taxon>Eukaryota</taxon>
        <taxon>Fungi</taxon>
        <taxon>Dikarya</taxon>
        <taxon>Basidiomycota</taxon>
        <taxon>Pucciniomycotina</taxon>
        <taxon>Microbotryomycetes</taxon>
        <taxon>Leucosporidiales</taxon>
        <taxon>Leucosporidium</taxon>
    </lineage>
</organism>
<dbReference type="Proteomes" id="UP000193467">
    <property type="component" value="Unassembled WGS sequence"/>
</dbReference>
<keyword evidence="3" id="KW-0862">Zinc</keyword>
<reference evidence="6 7" key="1">
    <citation type="submission" date="2016-07" db="EMBL/GenBank/DDBJ databases">
        <title>Pervasive Adenine N6-methylation of Active Genes in Fungi.</title>
        <authorList>
            <consortium name="DOE Joint Genome Institute"/>
            <person name="Mondo S.J."/>
            <person name="Dannebaum R.O."/>
            <person name="Kuo R.C."/>
            <person name="Labutti K."/>
            <person name="Haridas S."/>
            <person name="Kuo A."/>
            <person name="Salamov A."/>
            <person name="Ahrendt S.R."/>
            <person name="Lipzen A."/>
            <person name="Sullivan W."/>
            <person name="Andreopoulos W.B."/>
            <person name="Clum A."/>
            <person name="Lindquist E."/>
            <person name="Daum C."/>
            <person name="Ramamoorthy G.K."/>
            <person name="Gryganskyi A."/>
            <person name="Culley D."/>
            <person name="Magnuson J.K."/>
            <person name="James T.Y."/>
            <person name="O'Malley M.A."/>
            <person name="Stajich J.E."/>
            <person name="Spatafora J.W."/>
            <person name="Visel A."/>
            <person name="Grigoriev I.V."/>
        </authorList>
    </citation>
    <scope>NUCLEOTIDE SEQUENCE [LARGE SCALE GENOMIC DNA]</scope>
    <source>
        <strain evidence="6 7">62-1032</strain>
    </source>
</reference>
<evidence type="ECO:0000256" key="2">
    <source>
        <dbReference type="ARBA" id="ARBA00022771"/>
    </source>
</evidence>
<dbReference type="PROSITE" id="PS50865">
    <property type="entry name" value="ZF_MYND_2"/>
    <property type="match status" value="1"/>
</dbReference>
<evidence type="ECO:0000256" key="3">
    <source>
        <dbReference type="ARBA" id="ARBA00022833"/>
    </source>
</evidence>
<protein>
    <recommendedName>
        <fullName evidence="5">MYND-type domain-containing protein</fullName>
    </recommendedName>
</protein>
<evidence type="ECO:0000313" key="6">
    <source>
        <dbReference type="EMBL" id="ORY78097.1"/>
    </source>
</evidence>
<dbReference type="Gene3D" id="6.10.140.2220">
    <property type="match status" value="1"/>
</dbReference>
<keyword evidence="2 4" id="KW-0863">Zinc-finger</keyword>
<feature type="domain" description="MYND-type" evidence="5">
    <location>
        <begin position="274"/>
        <end position="311"/>
    </location>
</feature>
<name>A0A1Y2F338_9BASI</name>
<dbReference type="EMBL" id="MCGR01000030">
    <property type="protein sequence ID" value="ORY78097.1"/>
    <property type="molecule type" value="Genomic_DNA"/>
</dbReference>
<dbReference type="InterPro" id="IPR002893">
    <property type="entry name" value="Znf_MYND"/>
</dbReference>
<evidence type="ECO:0000313" key="7">
    <source>
        <dbReference type="Proteomes" id="UP000193467"/>
    </source>
</evidence>
<dbReference type="SUPFAM" id="SSF144232">
    <property type="entry name" value="HIT/MYND zinc finger-like"/>
    <property type="match status" value="1"/>
</dbReference>
<dbReference type="OrthoDB" id="2945048at2759"/>
<dbReference type="GO" id="GO:0008270">
    <property type="term" value="F:zinc ion binding"/>
    <property type="evidence" value="ECO:0007669"/>
    <property type="project" value="UniProtKB-KW"/>
</dbReference>
<accession>A0A1Y2F338</accession>
<gene>
    <name evidence="6" type="ORF">BCR35DRAFT_332476</name>
</gene>
<dbReference type="PROSITE" id="PS01360">
    <property type="entry name" value="ZF_MYND_1"/>
    <property type="match status" value="1"/>
</dbReference>
<keyword evidence="7" id="KW-1185">Reference proteome</keyword>
<evidence type="ECO:0000256" key="4">
    <source>
        <dbReference type="PROSITE-ProRule" id="PRU00134"/>
    </source>
</evidence>